<dbReference type="PRINTS" id="PR00344">
    <property type="entry name" value="BCTRLSENSOR"/>
</dbReference>
<dbReference type="InterPro" id="IPR005467">
    <property type="entry name" value="His_kinase_dom"/>
</dbReference>
<sequence>MTDSSVATLEKERAQVLLDNLDFGLIALDSEHNVLNVNRKALEILDATADRLLGKAIGDVVLSRTPGYSLWPEKLGEVDGEPREVMLEFEGRELLLQVRWLSVQDDGDSSIMMAFEDVTEVVGELEFQRRVDRFASVEELSAVIAHEIRNPLTGIRTTIQYVGSKLEGLPSLRSDLEDAIKELDRIEQFTTDLLQFTRPKSLQMTEEDLTPILYKVLDNLELQFRKSSITVKRELAESLPPFPMDPDALQQVFLNLILNAIDAMPGGGTLRISSSSRWYRSKQAVEVAFHDSGCGIPEEVLDKIFDPFFTTRPNGTGLGLSISLQIVREHGGRINMRNRSGGGATFRLSFPVSGERAEKNG</sequence>
<dbReference type="CDD" id="cd00130">
    <property type="entry name" value="PAS"/>
    <property type="match status" value="1"/>
</dbReference>
<comment type="catalytic activity">
    <reaction evidence="1">
        <text>ATP + protein L-histidine = ADP + protein N-phospho-L-histidine.</text>
        <dbReference type="EC" id="2.7.13.3"/>
    </reaction>
</comment>
<protein>
    <recommendedName>
        <fullName evidence="2">histidine kinase</fullName>
        <ecNumber evidence="2">2.7.13.3</ecNumber>
    </recommendedName>
</protein>
<keyword evidence="6" id="KW-0418">Kinase</keyword>
<dbReference type="PANTHER" id="PTHR43065">
    <property type="entry name" value="SENSOR HISTIDINE KINASE"/>
    <property type="match status" value="1"/>
</dbReference>
<dbReference type="Pfam" id="PF02518">
    <property type="entry name" value="HATPase_c"/>
    <property type="match status" value="1"/>
</dbReference>
<reference evidence="10" key="1">
    <citation type="submission" date="2020-04" db="EMBL/GenBank/DDBJ databases">
        <authorList>
            <person name="Zhang T."/>
        </authorList>
    </citation>
    <scope>NUCLEOTIDE SEQUENCE</scope>
    <source>
        <strain evidence="10">HKST-UBA01</strain>
    </source>
</reference>
<dbReference type="InterPro" id="IPR000014">
    <property type="entry name" value="PAS"/>
</dbReference>
<evidence type="ECO:0000256" key="2">
    <source>
        <dbReference type="ARBA" id="ARBA00012438"/>
    </source>
</evidence>
<dbReference type="InterPro" id="IPR035965">
    <property type="entry name" value="PAS-like_dom_sf"/>
</dbReference>
<dbReference type="InterPro" id="IPR036890">
    <property type="entry name" value="HATPase_C_sf"/>
</dbReference>
<dbReference type="SUPFAM" id="SSF55785">
    <property type="entry name" value="PYP-like sensor domain (PAS domain)"/>
    <property type="match status" value="1"/>
</dbReference>
<evidence type="ECO:0000256" key="4">
    <source>
        <dbReference type="ARBA" id="ARBA00022679"/>
    </source>
</evidence>
<keyword evidence="3" id="KW-0597">Phosphoprotein</keyword>
<keyword evidence="4" id="KW-0808">Transferase</keyword>
<keyword evidence="7" id="KW-0067">ATP-binding</keyword>
<dbReference type="Pfam" id="PF00512">
    <property type="entry name" value="HisKA"/>
    <property type="match status" value="1"/>
</dbReference>
<accession>A0A956M0C0</accession>
<keyword evidence="8" id="KW-0902">Two-component regulatory system</keyword>
<gene>
    <name evidence="10" type="ORF">KC729_13775</name>
</gene>
<organism evidence="10 11">
    <name type="scientific">Eiseniibacteriota bacterium</name>
    <dbReference type="NCBI Taxonomy" id="2212470"/>
    <lineage>
        <taxon>Bacteria</taxon>
        <taxon>Candidatus Eiseniibacteriota</taxon>
    </lineage>
</organism>
<evidence type="ECO:0000256" key="5">
    <source>
        <dbReference type="ARBA" id="ARBA00022741"/>
    </source>
</evidence>
<reference evidence="10" key="2">
    <citation type="journal article" date="2021" name="Microbiome">
        <title>Successional dynamics and alternative stable states in a saline activated sludge microbial community over 9 years.</title>
        <authorList>
            <person name="Wang Y."/>
            <person name="Ye J."/>
            <person name="Ju F."/>
            <person name="Liu L."/>
            <person name="Boyd J.A."/>
            <person name="Deng Y."/>
            <person name="Parks D.H."/>
            <person name="Jiang X."/>
            <person name="Yin X."/>
            <person name="Woodcroft B.J."/>
            <person name="Tyson G.W."/>
            <person name="Hugenholtz P."/>
            <person name="Polz M.F."/>
            <person name="Zhang T."/>
        </authorList>
    </citation>
    <scope>NUCLEOTIDE SEQUENCE</scope>
    <source>
        <strain evidence="10">HKST-UBA01</strain>
    </source>
</reference>
<dbReference type="EC" id="2.7.13.3" evidence="2"/>
<dbReference type="GO" id="GO:0000155">
    <property type="term" value="F:phosphorelay sensor kinase activity"/>
    <property type="evidence" value="ECO:0007669"/>
    <property type="project" value="InterPro"/>
</dbReference>
<dbReference type="Proteomes" id="UP000697710">
    <property type="component" value="Unassembled WGS sequence"/>
</dbReference>
<evidence type="ECO:0000256" key="1">
    <source>
        <dbReference type="ARBA" id="ARBA00000085"/>
    </source>
</evidence>
<evidence type="ECO:0000313" key="11">
    <source>
        <dbReference type="Proteomes" id="UP000697710"/>
    </source>
</evidence>
<evidence type="ECO:0000259" key="9">
    <source>
        <dbReference type="PROSITE" id="PS50109"/>
    </source>
</evidence>
<dbReference type="SUPFAM" id="SSF55874">
    <property type="entry name" value="ATPase domain of HSP90 chaperone/DNA topoisomerase II/histidine kinase"/>
    <property type="match status" value="1"/>
</dbReference>
<proteinExistence type="predicted"/>
<dbReference type="SUPFAM" id="SSF47384">
    <property type="entry name" value="Homodimeric domain of signal transducing histidine kinase"/>
    <property type="match status" value="1"/>
</dbReference>
<dbReference type="SMART" id="SM00091">
    <property type="entry name" value="PAS"/>
    <property type="match status" value="1"/>
</dbReference>
<dbReference type="EMBL" id="JAGQHR010000466">
    <property type="protein sequence ID" value="MCA9728754.1"/>
    <property type="molecule type" value="Genomic_DNA"/>
</dbReference>
<dbReference type="Gene3D" id="3.30.565.10">
    <property type="entry name" value="Histidine kinase-like ATPase, C-terminal domain"/>
    <property type="match status" value="1"/>
</dbReference>
<dbReference type="SMART" id="SM00388">
    <property type="entry name" value="HisKA"/>
    <property type="match status" value="1"/>
</dbReference>
<feature type="domain" description="Histidine kinase" evidence="9">
    <location>
        <begin position="143"/>
        <end position="354"/>
    </location>
</feature>
<keyword evidence="5" id="KW-0547">Nucleotide-binding</keyword>
<comment type="caution">
    <text evidence="10">The sequence shown here is derived from an EMBL/GenBank/DDBJ whole genome shotgun (WGS) entry which is preliminary data.</text>
</comment>
<dbReference type="PANTHER" id="PTHR43065:SF10">
    <property type="entry name" value="PEROXIDE STRESS-ACTIVATED HISTIDINE KINASE MAK3"/>
    <property type="match status" value="1"/>
</dbReference>
<dbReference type="CDD" id="cd00082">
    <property type="entry name" value="HisKA"/>
    <property type="match status" value="1"/>
</dbReference>
<dbReference type="Gene3D" id="1.10.287.130">
    <property type="match status" value="1"/>
</dbReference>
<dbReference type="InterPro" id="IPR013767">
    <property type="entry name" value="PAS_fold"/>
</dbReference>
<dbReference type="PROSITE" id="PS50109">
    <property type="entry name" value="HIS_KIN"/>
    <property type="match status" value="1"/>
</dbReference>
<dbReference type="GO" id="GO:0006355">
    <property type="term" value="P:regulation of DNA-templated transcription"/>
    <property type="evidence" value="ECO:0007669"/>
    <property type="project" value="InterPro"/>
</dbReference>
<dbReference type="Gene3D" id="3.30.450.20">
    <property type="entry name" value="PAS domain"/>
    <property type="match status" value="1"/>
</dbReference>
<evidence type="ECO:0000256" key="6">
    <source>
        <dbReference type="ARBA" id="ARBA00022777"/>
    </source>
</evidence>
<evidence type="ECO:0000256" key="7">
    <source>
        <dbReference type="ARBA" id="ARBA00022840"/>
    </source>
</evidence>
<dbReference type="SMART" id="SM00387">
    <property type="entry name" value="HATPase_c"/>
    <property type="match status" value="1"/>
</dbReference>
<dbReference type="InterPro" id="IPR003594">
    <property type="entry name" value="HATPase_dom"/>
</dbReference>
<name>A0A956M0C0_UNCEI</name>
<dbReference type="GO" id="GO:0005524">
    <property type="term" value="F:ATP binding"/>
    <property type="evidence" value="ECO:0007669"/>
    <property type="project" value="UniProtKB-KW"/>
</dbReference>
<evidence type="ECO:0000256" key="8">
    <source>
        <dbReference type="ARBA" id="ARBA00023012"/>
    </source>
</evidence>
<evidence type="ECO:0000256" key="3">
    <source>
        <dbReference type="ARBA" id="ARBA00022553"/>
    </source>
</evidence>
<evidence type="ECO:0000313" key="10">
    <source>
        <dbReference type="EMBL" id="MCA9728754.1"/>
    </source>
</evidence>
<dbReference type="InterPro" id="IPR004358">
    <property type="entry name" value="Sig_transdc_His_kin-like_C"/>
</dbReference>
<dbReference type="Pfam" id="PF00989">
    <property type="entry name" value="PAS"/>
    <property type="match status" value="1"/>
</dbReference>
<dbReference type="InterPro" id="IPR003661">
    <property type="entry name" value="HisK_dim/P_dom"/>
</dbReference>
<dbReference type="InterPro" id="IPR036097">
    <property type="entry name" value="HisK_dim/P_sf"/>
</dbReference>
<dbReference type="AlphaFoldDB" id="A0A956M0C0"/>